<dbReference type="Proteomes" id="UP000187203">
    <property type="component" value="Unassembled WGS sequence"/>
</dbReference>
<dbReference type="Pfam" id="PF08387">
    <property type="entry name" value="FBD"/>
    <property type="match status" value="1"/>
</dbReference>
<evidence type="ECO:0000313" key="2">
    <source>
        <dbReference type="EMBL" id="OMP03329.1"/>
    </source>
</evidence>
<proteinExistence type="predicted"/>
<evidence type="ECO:0000313" key="3">
    <source>
        <dbReference type="Proteomes" id="UP000187203"/>
    </source>
</evidence>
<accession>A0A1R3K8E1</accession>
<feature type="domain" description="FBD" evidence="1">
    <location>
        <begin position="37"/>
        <end position="72"/>
    </location>
</feature>
<dbReference type="InterPro" id="IPR006566">
    <property type="entry name" value="FBD"/>
</dbReference>
<dbReference type="AlphaFoldDB" id="A0A1R3K8E1"/>
<comment type="caution">
    <text evidence="2">The sequence shown here is derived from an EMBL/GenBank/DDBJ whole genome shotgun (WGS) entry which is preliminary data.</text>
</comment>
<gene>
    <name evidence="2" type="ORF">COLO4_10470</name>
</gene>
<name>A0A1R3K8E1_9ROSI</name>
<evidence type="ECO:0000259" key="1">
    <source>
        <dbReference type="Pfam" id="PF08387"/>
    </source>
</evidence>
<keyword evidence="3" id="KW-1185">Reference proteome</keyword>
<dbReference type="EMBL" id="AWUE01014522">
    <property type="protein sequence ID" value="OMP03329.1"/>
    <property type="molecule type" value="Genomic_DNA"/>
</dbReference>
<sequence>MEIPEAATPADKLTIEKRGCNQMMEWGENNDDNYRHQHLKEVEIVGFHGIERDTEFVSWLLKSAVKLENLAIQTRNPDCFWLEDNQNRARKFAHLLAERWHPGVESMIL</sequence>
<reference evidence="3" key="1">
    <citation type="submission" date="2013-09" db="EMBL/GenBank/DDBJ databases">
        <title>Corchorus olitorius genome sequencing.</title>
        <authorList>
            <person name="Alam M."/>
            <person name="Haque M.S."/>
            <person name="Islam M.S."/>
            <person name="Emdad E.M."/>
            <person name="Islam M.M."/>
            <person name="Ahmed B."/>
            <person name="Halim A."/>
            <person name="Hossen Q.M.M."/>
            <person name="Hossain M.Z."/>
            <person name="Ahmed R."/>
            <person name="Khan M.M."/>
            <person name="Islam R."/>
            <person name="Rashid M.M."/>
            <person name="Khan S.A."/>
            <person name="Rahman M.S."/>
            <person name="Alam M."/>
            <person name="Yahiya A.S."/>
            <person name="Khan M.S."/>
            <person name="Azam M.S."/>
            <person name="Haque T."/>
            <person name="Lashkar M.Z.H."/>
            <person name="Akhand A.I."/>
            <person name="Morshed G."/>
            <person name="Roy S."/>
            <person name="Uddin K.S."/>
            <person name="Rabeya T."/>
            <person name="Hossain A.S."/>
            <person name="Chowdhury A."/>
            <person name="Snigdha A.R."/>
            <person name="Mortoza M.S."/>
            <person name="Matin S.A."/>
            <person name="Hoque S.M.E."/>
            <person name="Islam M.K."/>
            <person name="Roy D.K."/>
            <person name="Haider R."/>
            <person name="Moosa M.M."/>
            <person name="Elias S.M."/>
            <person name="Hasan A.M."/>
            <person name="Jahan S."/>
            <person name="Shafiuddin M."/>
            <person name="Mahmood N."/>
            <person name="Shommy N.S."/>
        </authorList>
    </citation>
    <scope>NUCLEOTIDE SEQUENCE [LARGE SCALE GENOMIC DNA]</scope>
    <source>
        <strain evidence="3">cv. O-4</strain>
    </source>
</reference>
<protein>
    <recommendedName>
        <fullName evidence="1">FBD domain-containing protein</fullName>
    </recommendedName>
</protein>
<organism evidence="2 3">
    <name type="scientific">Corchorus olitorius</name>
    <dbReference type="NCBI Taxonomy" id="93759"/>
    <lineage>
        <taxon>Eukaryota</taxon>
        <taxon>Viridiplantae</taxon>
        <taxon>Streptophyta</taxon>
        <taxon>Embryophyta</taxon>
        <taxon>Tracheophyta</taxon>
        <taxon>Spermatophyta</taxon>
        <taxon>Magnoliopsida</taxon>
        <taxon>eudicotyledons</taxon>
        <taxon>Gunneridae</taxon>
        <taxon>Pentapetalae</taxon>
        <taxon>rosids</taxon>
        <taxon>malvids</taxon>
        <taxon>Malvales</taxon>
        <taxon>Malvaceae</taxon>
        <taxon>Grewioideae</taxon>
        <taxon>Apeibeae</taxon>
        <taxon>Corchorus</taxon>
    </lineage>
</organism>
<dbReference type="OrthoDB" id="613853at2759"/>